<evidence type="ECO:0008006" key="5">
    <source>
        <dbReference type="Google" id="ProtNLM"/>
    </source>
</evidence>
<keyword evidence="4" id="KW-1185">Reference proteome</keyword>
<dbReference type="AlphaFoldDB" id="G7H5W1"/>
<evidence type="ECO:0000256" key="2">
    <source>
        <dbReference type="SAM" id="Phobius"/>
    </source>
</evidence>
<proteinExistence type="predicted"/>
<feature type="transmembrane region" description="Helical" evidence="2">
    <location>
        <begin position="50"/>
        <end position="72"/>
    </location>
</feature>
<dbReference type="RefSeq" id="WP_007323311.1">
    <property type="nucleotide sequence ID" value="NZ_BAEE01000065.1"/>
</dbReference>
<evidence type="ECO:0000256" key="1">
    <source>
        <dbReference type="SAM" id="MobiDB-lite"/>
    </source>
</evidence>
<reference evidence="3 4" key="1">
    <citation type="submission" date="2011-11" db="EMBL/GenBank/DDBJ databases">
        <title>Whole genome shotgun sequence of Gordonia araii NBRC 100433.</title>
        <authorList>
            <person name="Yoshida Y."/>
            <person name="Hosoyama A."/>
            <person name="Tsuchikane K."/>
            <person name="Katsumata H."/>
            <person name="Yamazaki S."/>
            <person name="Fujita N."/>
        </authorList>
    </citation>
    <scope>NUCLEOTIDE SEQUENCE [LARGE SCALE GENOMIC DNA]</scope>
    <source>
        <strain evidence="3 4">NBRC 100433</strain>
    </source>
</reference>
<feature type="compositionally biased region" description="Basic and acidic residues" evidence="1">
    <location>
        <begin position="24"/>
        <end position="36"/>
    </location>
</feature>
<keyword evidence="2" id="KW-1133">Transmembrane helix</keyword>
<evidence type="ECO:0000313" key="4">
    <source>
        <dbReference type="Proteomes" id="UP000035088"/>
    </source>
</evidence>
<comment type="caution">
    <text evidence="3">The sequence shown here is derived from an EMBL/GenBank/DDBJ whole genome shotgun (WGS) entry which is preliminary data.</text>
</comment>
<sequence length="215" mass="22422">MTNDDSVNVPVSTDPAVPSPADSHAVDTPKDAAPKGKSFGEKVGGVMQKLLLALIGVGVLIVAYFILASIAPRWWAGVVENIVGKDAGVTKGVIYGLAFGIICTLVPIVCFAMAVASWSRLKHVIGIFFLLVGIVFAIPNLLTLAVNVSDPNRSASIRSAQTRLGEIIGFQGATLVGAIVGALIAAVVVYFIVKYKVRGRKIAAASAAHVDDDEK</sequence>
<feature type="transmembrane region" description="Helical" evidence="2">
    <location>
        <begin position="127"/>
        <end position="148"/>
    </location>
</feature>
<feature type="transmembrane region" description="Helical" evidence="2">
    <location>
        <begin position="92"/>
        <end position="115"/>
    </location>
</feature>
<feature type="compositionally biased region" description="Polar residues" evidence="1">
    <location>
        <begin position="1"/>
        <end position="11"/>
    </location>
</feature>
<dbReference type="SUPFAM" id="SSF103473">
    <property type="entry name" value="MFS general substrate transporter"/>
    <property type="match status" value="1"/>
</dbReference>
<feature type="region of interest" description="Disordered" evidence="1">
    <location>
        <begin position="1"/>
        <end position="36"/>
    </location>
</feature>
<keyword evidence="2" id="KW-0472">Membrane</keyword>
<name>G7H5W1_9ACTN</name>
<gene>
    <name evidence="3" type="ORF">GOARA_065_00290</name>
</gene>
<dbReference type="InterPro" id="IPR036259">
    <property type="entry name" value="MFS_trans_sf"/>
</dbReference>
<feature type="transmembrane region" description="Helical" evidence="2">
    <location>
        <begin position="168"/>
        <end position="193"/>
    </location>
</feature>
<dbReference type="STRING" id="1073574.GOARA_065_00290"/>
<evidence type="ECO:0000313" key="3">
    <source>
        <dbReference type="EMBL" id="GAB11236.1"/>
    </source>
</evidence>
<dbReference type="OrthoDB" id="4376806at2"/>
<dbReference type="Proteomes" id="UP000035088">
    <property type="component" value="Unassembled WGS sequence"/>
</dbReference>
<accession>G7H5W1</accession>
<protein>
    <recommendedName>
        <fullName evidence="5">Permease</fullName>
    </recommendedName>
</protein>
<keyword evidence="2" id="KW-0812">Transmembrane</keyword>
<organism evidence="3 4">
    <name type="scientific">Gordonia araii NBRC 100433</name>
    <dbReference type="NCBI Taxonomy" id="1073574"/>
    <lineage>
        <taxon>Bacteria</taxon>
        <taxon>Bacillati</taxon>
        <taxon>Actinomycetota</taxon>
        <taxon>Actinomycetes</taxon>
        <taxon>Mycobacteriales</taxon>
        <taxon>Gordoniaceae</taxon>
        <taxon>Gordonia</taxon>
    </lineage>
</organism>
<dbReference type="EMBL" id="BAEE01000065">
    <property type="protein sequence ID" value="GAB11236.1"/>
    <property type="molecule type" value="Genomic_DNA"/>
</dbReference>